<protein>
    <recommendedName>
        <fullName evidence="4">Lipoprotein</fullName>
    </recommendedName>
</protein>
<dbReference type="AlphaFoldDB" id="A0A1H8YN11"/>
<organism evidence="2 3">
    <name type="scientific">Amycolatopsis saalfeldensis</name>
    <dbReference type="NCBI Taxonomy" id="394193"/>
    <lineage>
        <taxon>Bacteria</taxon>
        <taxon>Bacillati</taxon>
        <taxon>Actinomycetota</taxon>
        <taxon>Actinomycetes</taxon>
        <taxon>Pseudonocardiales</taxon>
        <taxon>Pseudonocardiaceae</taxon>
        <taxon>Amycolatopsis</taxon>
    </lineage>
</organism>
<evidence type="ECO:0000256" key="1">
    <source>
        <dbReference type="SAM" id="SignalP"/>
    </source>
</evidence>
<name>A0A1H8YN11_9PSEU</name>
<dbReference type="EMBL" id="FOEF01000028">
    <property type="protein sequence ID" value="SEP53546.1"/>
    <property type="molecule type" value="Genomic_DNA"/>
</dbReference>
<accession>A0A1H8YN11</accession>
<proteinExistence type="predicted"/>
<keyword evidence="1" id="KW-0732">Signal</keyword>
<dbReference type="Proteomes" id="UP000198582">
    <property type="component" value="Unassembled WGS sequence"/>
</dbReference>
<feature type="signal peptide" evidence="1">
    <location>
        <begin position="1"/>
        <end position="22"/>
    </location>
</feature>
<keyword evidence="3" id="KW-1185">Reference proteome</keyword>
<evidence type="ECO:0000313" key="2">
    <source>
        <dbReference type="EMBL" id="SEP53546.1"/>
    </source>
</evidence>
<evidence type="ECO:0008006" key="4">
    <source>
        <dbReference type="Google" id="ProtNLM"/>
    </source>
</evidence>
<evidence type="ECO:0000313" key="3">
    <source>
        <dbReference type="Proteomes" id="UP000198582"/>
    </source>
</evidence>
<reference evidence="2 3" key="1">
    <citation type="submission" date="2016-10" db="EMBL/GenBank/DDBJ databases">
        <authorList>
            <person name="de Groot N.N."/>
        </authorList>
    </citation>
    <scope>NUCLEOTIDE SEQUENCE [LARGE SCALE GENOMIC DNA]</scope>
    <source>
        <strain evidence="2 3">DSM 44993</strain>
    </source>
</reference>
<feature type="chain" id="PRO_5011651799" description="Lipoprotein" evidence="1">
    <location>
        <begin position="23"/>
        <end position="151"/>
    </location>
</feature>
<sequence>MRWSAMAVFLGGAVLMAGCATGAAPGDSVPSHRPSVVRGPSGTLDVVVREPADRGARTVRYLRVEDDAGRSVLERQLRTSPAELSAPLAAARYRVVTWLRSCVSGSCQGATEADLGRAVGICGTQVTIAAGAVARVSVDAPSDGGCAMKSG</sequence>
<gene>
    <name evidence="2" type="ORF">SAMN04489732_12833</name>
</gene>
<dbReference type="PROSITE" id="PS51257">
    <property type="entry name" value="PROKAR_LIPOPROTEIN"/>
    <property type="match status" value="1"/>
</dbReference>